<feature type="transmembrane region" description="Helical" evidence="1">
    <location>
        <begin position="6"/>
        <end position="28"/>
    </location>
</feature>
<dbReference type="EMBL" id="CAJEWN010000023">
    <property type="protein sequence ID" value="CAD2139620.1"/>
    <property type="molecule type" value="Genomic_DNA"/>
</dbReference>
<keyword evidence="1" id="KW-1133">Transmembrane helix</keyword>
<keyword evidence="1" id="KW-0812">Transmembrane</keyword>
<name>A0A6V7U095_MELEN</name>
<keyword evidence="1" id="KW-0472">Membrane</keyword>
<proteinExistence type="predicted"/>
<sequence>MLVRKAVIFVLVCVSIIALLILIGVIFLSANITTGSILVIIEWDVLIKGSVNRGMLLGEVDVRN</sequence>
<evidence type="ECO:0000313" key="2">
    <source>
        <dbReference type="EMBL" id="CAD2139620.1"/>
    </source>
</evidence>
<accession>A0A6V7U095</accession>
<reference evidence="2 3" key="1">
    <citation type="submission" date="2020-08" db="EMBL/GenBank/DDBJ databases">
        <authorList>
            <person name="Koutsovoulos G."/>
            <person name="Danchin GJ E."/>
        </authorList>
    </citation>
    <scope>NUCLEOTIDE SEQUENCE [LARGE SCALE GENOMIC DNA]</scope>
</reference>
<dbReference type="AlphaFoldDB" id="A0A6V7U095"/>
<dbReference type="Proteomes" id="UP000580250">
    <property type="component" value="Unassembled WGS sequence"/>
</dbReference>
<gene>
    <name evidence="2" type="ORF">MENT_LOCUS6243</name>
</gene>
<organism evidence="2 3">
    <name type="scientific">Meloidogyne enterolobii</name>
    <name type="common">Root-knot nematode worm</name>
    <name type="synonym">Meloidogyne mayaguensis</name>
    <dbReference type="NCBI Taxonomy" id="390850"/>
    <lineage>
        <taxon>Eukaryota</taxon>
        <taxon>Metazoa</taxon>
        <taxon>Ecdysozoa</taxon>
        <taxon>Nematoda</taxon>
        <taxon>Chromadorea</taxon>
        <taxon>Rhabditida</taxon>
        <taxon>Tylenchina</taxon>
        <taxon>Tylenchomorpha</taxon>
        <taxon>Tylenchoidea</taxon>
        <taxon>Meloidogynidae</taxon>
        <taxon>Meloidogyninae</taxon>
        <taxon>Meloidogyne</taxon>
    </lineage>
</organism>
<comment type="caution">
    <text evidence="2">The sequence shown here is derived from an EMBL/GenBank/DDBJ whole genome shotgun (WGS) entry which is preliminary data.</text>
</comment>
<protein>
    <submittedName>
        <fullName evidence="2">Uncharacterized protein</fullName>
    </submittedName>
</protein>
<evidence type="ECO:0000313" key="3">
    <source>
        <dbReference type="Proteomes" id="UP000580250"/>
    </source>
</evidence>
<evidence type="ECO:0000256" key="1">
    <source>
        <dbReference type="SAM" id="Phobius"/>
    </source>
</evidence>